<accession>A0A7H9SFQ8</accession>
<evidence type="ECO:0000313" key="3">
    <source>
        <dbReference type="Proteomes" id="UP000512322"/>
    </source>
</evidence>
<evidence type="ECO:0000313" key="2">
    <source>
        <dbReference type="EMBL" id="QMF70693.1"/>
    </source>
</evidence>
<dbReference type="SUPFAM" id="SSF49401">
    <property type="entry name" value="Bacterial adhesins"/>
    <property type="match status" value="1"/>
</dbReference>
<dbReference type="GO" id="GO:0043709">
    <property type="term" value="P:cell adhesion involved in single-species biofilm formation"/>
    <property type="evidence" value="ECO:0007669"/>
    <property type="project" value="TreeGrafter"/>
</dbReference>
<dbReference type="Gene3D" id="2.60.40.1090">
    <property type="entry name" value="Fimbrial-type adhesion domain"/>
    <property type="match status" value="1"/>
</dbReference>
<dbReference type="PANTHER" id="PTHR33420:SF26">
    <property type="entry name" value="FIMBRIAL SUBUNIT"/>
    <property type="match status" value="1"/>
</dbReference>
<dbReference type="EMBL" id="CP057297">
    <property type="protein sequence ID" value="QMF70693.1"/>
    <property type="molecule type" value="Genomic_DNA"/>
</dbReference>
<organism evidence="2 3">
    <name type="scientific">Escherichia coli</name>
    <dbReference type="NCBI Taxonomy" id="562"/>
    <lineage>
        <taxon>Bacteria</taxon>
        <taxon>Pseudomonadati</taxon>
        <taxon>Pseudomonadota</taxon>
        <taxon>Gammaproteobacteria</taxon>
        <taxon>Enterobacterales</taxon>
        <taxon>Enterobacteriaceae</taxon>
        <taxon>Escherichia</taxon>
    </lineage>
</organism>
<reference evidence="2 3" key="1">
    <citation type="submission" date="2020-06" db="EMBL/GenBank/DDBJ databases">
        <title>REHAB project genomes.</title>
        <authorList>
            <person name="Shaw L.P."/>
        </authorList>
    </citation>
    <scope>NUCLEOTIDE SEQUENCE [LARGE SCALE GENOMIC DNA]</scope>
    <source>
        <strain evidence="2 3">RHB30-C10</strain>
        <plasmid evidence="3">prhb30-c10_5</plasmid>
    </source>
</reference>
<keyword evidence="2" id="KW-0614">Plasmid</keyword>
<dbReference type="InterPro" id="IPR036937">
    <property type="entry name" value="Adhesion_dom_fimbrial_sf"/>
</dbReference>
<gene>
    <name evidence="2" type="ORF">HVY77_28290</name>
</gene>
<feature type="domain" description="Fimbrial-type adhesion" evidence="1">
    <location>
        <begin position="28"/>
        <end position="178"/>
    </location>
</feature>
<proteinExistence type="predicted"/>
<dbReference type="Proteomes" id="UP000512322">
    <property type="component" value="Plasmid pRHB30-C10_5"/>
</dbReference>
<evidence type="ECO:0000259" key="1">
    <source>
        <dbReference type="Pfam" id="PF00419"/>
    </source>
</evidence>
<dbReference type="Pfam" id="PF00419">
    <property type="entry name" value="Fimbrial"/>
    <property type="match status" value="1"/>
</dbReference>
<dbReference type="InterPro" id="IPR050263">
    <property type="entry name" value="Bact_Fimbrial_Adh_Pro"/>
</dbReference>
<dbReference type="PANTHER" id="PTHR33420">
    <property type="entry name" value="FIMBRIAL SUBUNIT ELFA-RELATED"/>
    <property type="match status" value="1"/>
</dbReference>
<dbReference type="AlphaFoldDB" id="A0A7H9SFQ8"/>
<dbReference type="GO" id="GO:0009289">
    <property type="term" value="C:pilus"/>
    <property type="evidence" value="ECO:0007669"/>
    <property type="project" value="InterPro"/>
</dbReference>
<protein>
    <submittedName>
        <fullName evidence="2">Type 1 fimbrial protein</fullName>
    </submittedName>
</protein>
<dbReference type="InterPro" id="IPR008966">
    <property type="entry name" value="Adhesion_dom_sf"/>
</dbReference>
<sequence length="178" mass="18144">MKKSLVAGVVAMAMFSFGAQANGQGVVNFKGTVIDAPCGIASSSAAQTIEFGQISKADLEGNGTSVKKDLDIKLVNCSLAKPNTVPASSFKTVTVAFTGTTVGGQLDELGTTGNTGTAIVVSEAGGKLVKFDGTAGDASNLKEGDTTLRYSTWVKKATNGTLSEGDFSAVANFNLTYQ</sequence>
<geneLocation type="plasmid" evidence="3">
    <name>prhb30-c10_5</name>
</geneLocation>
<name>A0A7H9SFQ8_ECOLX</name>
<dbReference type="InterPro" id="IPR000259">
    <property type="entry name" value="Adhesion_dom_fimbrial"/>
</dbReference>